<dbReference type="RefSeq" id="WP_190539208.1">
    <property type="nucleotide sequence ID" value="NZ_CAWPNO010000117.1"/>
</dbReference>
<proteinExistence type="predicted"/>
<sequence>MSRSIPDQLFTLPIVPLFMGGCLALLPDSTPVQAQVTKGGFLLAQRTVVNSLPPPPSLPPIPSNQQPLNTASQPPQTVIWKSYNPNFQSPPQVRVNQNYQNNQNFRPYQTPYQTVQANSYTWSAERYIVYVDGGDSQQLQRVRQLERSAYIRHFNGRPVIQSGSFSRQANAQQRVRELELNGIYGAQIVRASSGQQQVGYGYGGPDYRNSQPQRVRTSYYYVTIPARTQDLSAIASRIRQSSGRYDIVIERQQPLGPHIAVGPFGKREDAERWNDYLQKLGYGNARVYYGK</sequence>
<evidence type="ECO:0000313" key="2">
    <source>
        <dbReference type="EMBL" id="MBD2195204.1"/>
    </source>
</evidence>
<evidence type="ECO:0008006" key="4">
    <source>
        <dbReference type="Google" id="ProtNLM"/>
    </source>
</evidence>
<gene>
    <name evidence="2" type="ORF">H6G24_06800</name>
</gene>
<name>A0ABR8A5S5_9CYAN</name>
<evidence type="ECO:0000313" key="3">
    <source>
        <dbReference type="Proteomes" id="UP000658514"/>
    </source>
</evidence>
<feature type="compositionally biased region" description="Pro residues" evidence="1">
    <location>
        <begin position="53"/>
        <end position="62"/>
    </location>
</feature>
<keyword evidence="3" id="KW-1185">Reference proteome</keyword>
<comment type="caution">
    <text evidence="2">The sequence shown here is derived from an EMBL/GenBank/DDBJ whole genome shotgun (WGS) entry which is preliminary data.</text>
</comment>
<accession>A0ABR8A5S5</accession>
<dbReference type="EMBL" id="JACJQH010000008">
    <property type="protein sequence ID" value="MBD2195204.1"/>
    <property type="molecule type" value="Genomic_DNA"/>
</dbReference>
<reference evidence="2 3" key="1">
    <citation type="journal article" date="2020" name="ISME J.">
        <title>Comparative genomics reveals insights into cyanobacterial evolution and habitat adaptation.</title>
        <authorList>
            <person name="Chen M.Y."/>
            <person name="Teng W.K."/>
            <person name="Zhao L."/>
            <person name="Hu C.X."/>
            <person name="Zhou Y.K."/>
            <person name="Han B.P."/>
            <person name="Song L.R."/>
            <person name="Shu W.S."/>
        </authorList>
    </citation>
    <scope>NUCLEOTIDE SEQUENCE [LARGE SCALE GENOMIC DNA]</scope>
    <source>
        <strain evidence="2 3">FACHB-288</strain>
    </source>
</reference>
<dbReference type="Proteomes" id="UP000658514">
    <property type="component" value="Unassembled WGS sequence"/>
</dbReference>
<evidence type="ECO:0000256" key="1">
    <source>
        <dbReference type="SAM" id="MobiDB-lite"/>
    </source>
</evidence>
<organism evidence="2 3">
    <name type="scientific">Calothrix parietina FACHB-288</name>
    <dbReference type="NCBI Taxonomy" id="2692896"/>
    <lineage>
        <taxon>Bacteria</taxon>
        <taxon>Bacillati</taxon>
        <taxon>Cyanobacteriota</taxon>
        <taxon>Cyanophyceae</taxon>
        <taxon>Nostocales</taxon>
        <taxon>Calotrichaceae</taxon>
        <taxon>Calothrix</taxon>
    </lineage>
</organism>
<protein>
    <recommendedName>
        <fullName evidence="4">SPOR domain-containing protein</fullName>
    </recommendedName>
</protein>
<dbReference type="PROSITE" id="PS51257">
    <property type="entry name" value="PROKAR_LIPOPROTEIN"/>
    <property type="match status" value="1"/>
</dbReference>
<feature type="region of interest" description="Disordered" evidence="1">
    <location>
        <begin position="53"/>
        <end position="73"/>
    </location>
</feature>